<proteinExistence type="inferred from homology"/>
<evidence type="ECO:0000259" key="5">
    <source>
        <dbReference type="PROSITE" id="PS50931"/>
    </source>
</evidence>
<comment type="similarity">
    <text evidence="1">Belongs to the LysR transcriptional regulatory family.</text>
</comment>
<dbReference type="InterPro" id="IPR050389">
    <property type="entry name" value="LysR-type_TF"/>
</dbReference>
<dbReference type="InterPro" id="IPR036388">
    <property type="entry name" value="WH-like_DNA-bd_sf"/>
</dbReference>
<dbReference type="PANTHER" id="PTHR30118:SF6">
    <property type="entry name" value="HTH-TYPE TRANSCRIPTIONAL REGULATOR LEUO"/>
    <property type="match status" value="1"/>
</dbReference>
<keyword evidence="3" id="KW-0238">DNA-binding</keyword>
<evidence type="ECO:0000256" key="3">
    <source>
        <dbReference type="ARBA" id="ARBA00023125"/>
    </source>
</evidence>
<evidence type="ECO:0000256" key="1">
    <source>
        <dbReference type="ARBA" id="ARBA00009437"/>
    </source>
</evidence>
<dbReference type="PROSITE" id="PS50931">
    <property type="entry name" value="HTH_LYSR"/>
    <property type="match status" value="1"/>
</dbReference>
<dbReference type="Pfam" id="PF00126">
    <property type="entry name" value="HTH_1"/>
    <property type="match status" value="1"/>
</dbReference>
<dbReference type="RefSeq" id="WP_188704882.1">
    <property type="nucleotide sequence ID" value="NZ_BMLX01000003.1"/>
</dbReference>
<dbReference type="SUPFAM" id="SSF46785">
    <property type="entry name" value="Winged helix' DNA-binding domain"/>
    <property type="match status" value="1"/>
</dbReference>
<evidence type="ECO:0000313" key="6">
    <source>
        <dbReference type="EMBL" id="GGP22703.1"/>
    </source>
</evidence>
<evidence type="ECO:0000256" key="2">
    <source>
        <dbReference type="ARBA" id="ARBA00023015"/>
    </source>
</evidence>
<dbReference type="Proteomes" id="UP000637267">
    <property type="component" value="Unassembled WGS sequence"/>
</dbReference>
<sequence>MRDVDLNLLSIFDAIMTEGSVTKAAQQLAMTQSAVSNAVARMRVVWKDPLFIKEGRGIRPTPRASAIWRDIGLPLATIRETINPAPFDPATTARRFRIAATDHMTYPLWPPLRNLLEARAPGIDILAVPVRVNGLKDQFDENEIDLAVGVKALPGGELRQQWMFDAGFVCAMRRNHPLANRPLSLENFLSADHLLVSLSGDPVGFVDDLLLQKGMRRRVAMTVNNFYGVIDLLTSCNLIAVVPESVVLTHPRRSEIHATTLPFDMPVSHAHMVWHNRCERDPGHQWLRQTIMDICMRVCASCESRLLPVSGRDRDQWGDPMPALLAE</sequence>
<evidence type="ECO:0000313" key="7">
    <source>
        <dbReference type="Proteomes" id="UP000637267"/>
    </source>
</evidence>
<keyword evidence="4" id="KW-0804">Transcription</keyword>
<evidence type="ECO:0000256" key="4">
    <source>
        <dbReference type="ARBA" id="ARBA00023163"/>
    </source>
</evidence>
<dbReference type="PANTHER" id="PTHR30118">
    <property type="entry name" value="HTH-TYPE TRANSCRIPTIONAL REGULATOR LEUO-RELATED"/>
    <property type="match status" value="1"/>
</dbReference>
<accession>A0ABQ2PBL0</accession>
<gene>
    <name evidence="6" type="ORF">GCM10010970_27030</name>
</gene>
<dbReference type="Gene3D" id="1.10.10.10">
    <property type="entry name" value="Winged helix-like DNA-binding domain superfamily/Winged helix DNA-binding domain"/>
    <property type="match status" value="1"/>
</dbReference>
<organism evidence="6 7">
    <name type="scientific">Silvimonas iriomotensis</name>
    <dbReference type="NCBI Taxonomy" id="449662"/>
    <lineage>
        <taxon>Bacteria</taxon>
        <taxon>Pseudomonadati</taxon>
        <taxon>Pseudomonadota</taxon>
        <taxon>Betaproteobacteria</taxon>
        <taxon>Neisseriales</taxon>
        <taxon>Chitinibacteraceae</taxon>
        <taxon>Silvimonas</taxon>
    </lineage>
</organism>
<keyword evidence="7" id="KW-1185">Reference proteome</keyword>
<dbReference type="Gene3D" id="3.40.190.10">
    <property type="entry name" value="Periplasmic binding protein-like II"/>
    <property type="match status" value="2"/>
</dbReference>
<dbReference type="InterPro" id="IPR005119">
    <property type="entry name" value="LysR_subst-bd"/>
</dbReference>
<keyword evidence="2" id="KW-0805">Transcription regulation</keyword>
<dbReference type="InterPro" id="IPR036390">
    <property type="entry name" value="WH_DNA-bd_sf"/>
</dbReference>
<dbReference type="SUPFAM" id="SSF53850">
    <property type="entry name" value="Periplasmic binding protein-like II"/>
    <property type="match status" value="1"/>
</dbReference>
<feature type="domain" description="HTH lysR-type" evidence="5">
    <location>
        <begin position="4"/>
        <end position="61"/>
    </location>
</feature>
<name>A0ABQ2PBL0_9NEIS</name>
<protein>
    <submittedName>
        <fullName evidence="6">LysR family transcriptional regulator</fullName>
    </submittedName>
</protein>
<dbReference type="InterPro" id="IPR037402">
    <property type="entry name" value="YidZ_PBP2"/>
</dbReference>
<comment type="caution">
    <text evidence="6">The sequence shown here is derived from an EMBL/GenBank/DDBJ whole genome shotgun (WGS) entry which is preliminary data.</text>
</comment>
<dbReference type="CDD" id="cd08417">
    <property type="entry name" value="PBP2_Nitroaromatics_like"/>
    <property type="match status" value="1"/>
</dbReference>
<dbReference type="InterPro" id="IPR000847">
    <property type="entry name" value="LysR_HTH_N"/>
</dbReference>
<dbReference type="EMBL" id="BMLX01000003">
    <property type="protein sequence ID" value="GGP22703.1"/>
    <property type="molecule type" value="Genomic_DNA"/>
</dbReference>
<dbReference type="Pfam" id="PF03466">
    <property type="entry name" value="LysR_substrate"/>
    <property type="match status" value="1"/>
</dbReference>
<reference evidence="7" key="1">
    <citation type="journal article" date="2019" name="Int. J. Syst. Evol. Microbiol.">
        <title>The Global Catalogue of Microorganisms (GCM) 10K type strain sequencing project: providing services to taxonomists for standard genome sequencing and annotation.</title>
        <authorList>
            <consortium name="The Broad Institute Genomics Platform"/>
            <consortium name="The Broad Institute Genome Sequencing Center for Infectious Disease"/>
            <person name="Wu L."/>
            <person name="Ma J."/>
        </authorList>
    </citation>
    <scope>NUCLEOTIDE SEQUENCE [LARGE SCALE GENOMIC DNA]</scope>
    <source>
        <strain evidence="7">CGMCC 1.8859</strain>
    </source>
</reference>